<comment type="caution">
    <text evidence="1">The sequence shown here is derived from an EMBL/GenBank/DDBJ whole genome shotgun (WGS) entry which is preliminary data.</text>
</comment>
<protein>
    <submittedName>
        <fullName evidence="1">Uncharacterized protein</fullName>
    </submittedName>
</protein>
<dbReference type="Proteomes" id="UP000175707">
    <property type="component" value="Unassembled WGS sequence"/>
</dbReference>
<gene>
    <name evidence="1" type="ORF">BAE30_15920</name>
</gene>
<dbReference type="EMBL" id="LZYH01001088">
    <property type="protein sequence ID" value="OFC41591.1"/>
    <property type="molecule type" value="Genomic_DNA"/>
</dbReference>
<name>A0A1E7YS98_9PROT</name>
<sequence>MHDAYDNIHVLLDEAEGLAILMGYRPQEGSDWREEALPNASRLMERLLAQLRGEVLKLEPILKQGAQNTTE</sequence>
<dbReference type="AlphaFoldDB" id="A0A1E7YS98"/>
<evidence type="ECO:0000313" key="2">
    <source>
        <dbReference type="Proteomes" id="UP000175707"/>
    </source>
</evidence>
<organism evidence="1 2">
    <name type="scientific">Acidithiobacillus caldus</name>
    <dbReference type="NCBI Taxonomy" id="33059"/>
    <lineage>
        <taxon>Bacteria</taxon>
        <taxon>Pseudomonadati</taxon>
        <taxon>Pseudomonadota</taxon>
        <taxon>Acidithiobacillia</taxon>
        <taxon>Acidithiobacillales</taxon>
        <taxon>Acidithiobacillaceae</taxon>
        <taxon>Acidithiobacillus</taxon>
    </lineage>
</organism>
<reference evidence="1 2" key="1">
    <citation type="submission" date="2016-06" db="EMBL/GenBank/DDBJ databases">
        <title>Gene turnover analysis identifies the evolutionary adaptation of the extremophile Acidithiobacillus caldus.</title>
        <authorList>
            <person name="Zhang X."/>
        </authorList>
    </citation>
    <scope>NUCLEOTIDE SEQUENCE [LARGE SCALE GENOMIC DNA]</scope>
    <source>
        <strain evidence="1 2">S1</strain>
    </source>
</reference>
<accession>A0A1E7YS98</accession>
<proteinExistence type="predicted"/>
<evidence type="ECO:0000313" key="1">
    <source>
        <dbReference type="EMBL" id="OFC41591.1"/>
    </source>
</evidence>